<evidence type="ECO:0000313" key="7">
    <source>
        <dbReference type="EMBL" id="OGY09939.1"/>
    </source>
</evidence>
<proteinExistence type="inferred from homology"/>
<dbReference type="GO" id="GO:0071555">
    <property type="term" value="P:cell wall organization"/>
    <property type="evidence" value="ECO:0007669"/>
    <property type="project" value="UniProtKB-KW"/>
</dbReference>
<dbReference type="Pfam" id="PF02388">
    <property type="entry name" value="FemAB"/>
    <property type="match status" value="2"/>
</dbReference>
<keyword evidence="4" id="KW-0573">Peptidoglycan synthesis</keyword>
<keyword evidence="6" id="KW-0961">Cell wall biogenesis/degradation</keyword>
<evidence type="ECO:0000313" key="8">
    <source>
        <dbReference type="Proteomes" id="UP000177967"/>
    </source>
</evidence>
<dbReference type="PROSITE" id="PS51191">
    <property type="entry name" value="FEMABX"/>
    <property type="match status" value="1"/>
</dbReference>
<dbReference type="PANTHER" id="PTHR36174:SF1">
    <property type="entry name" value="LIPID II:GLYCINE GLYCYLTRANSFERASE"/>
    <property type="match status" value="1"/>
</dbReference>
<comment type="caution">
    <text evidence="7">The sequence shown here is derived from an EMBL/GenBank/DDBJ whole genome shotgun (WGS) entry which is preliminary data.</text>
</comment>
<evidence type="ECO:0000256" key="6">
    <source>
        <dbReference type="ARBA" id="ARBA00023316"/>
    </source>
</evidence>
<keyword evidence="2" id="KW-0808">Transferase</keyword>
<protein>
    <recommendedName>
        <fullName evidence="9">BioF2-like acetyltransferase domain-containing protein</fullName>
    </recommendedName>
</protein>
<reference evidence="7 8" key="1">
    <citation type="journal article" date="2016" name="Nat. Commun.">
        <title>Thousands of microbial genomes shed light on interconnected biogeochemical processes in an aquifer system.</title>
        <authorList>
            <person name="Anantharaman K."/>
            <person name="Brown C.T."/>
            <person name="Hug L.A."/>
            <person name="Sharon I."/>
            <person name="Castelle C.J."/>
            <person name="Probst A.J."/>
            <person name="Thomas B.C."/>
            <person name="Singh A."/>
            <person name="Wilkins M.J."/>
            <person name="Karaoz U."/>
            <person name="Brodie E.L."/>
            <person name="Williams K.H."/>
            <person name="Hubbard S.S."/>
            <person name="Banfield J.F."/>
        </authorList>
    </citation>
    <scope>NUCLEOTIDE SEQUENCE [LARGE SCALE GENOMIC DNA]</scope>
</reference>
<dbReference type="Gene3D" id="3.40.630.30">
    <property type="match status" value="2"/>
</dbReference>
<comment type="similarity">
    <text evidence="1">Belongs to the FemABX family.</text>
</comment>
<dbReference type="Proteomes" id="UP000177967">
    <property type="component" value="Unassembled WGS sequence"/>
</dbReference>
<dbReference type="EMBL" id="MHBW01000003">
    <property type="protein sequence ID" value="OGY09939.1"/>
    <property type="molecule type" value="Genomic_DNA"/>
</dbReference>
<evidence type="ECO:0000256" key="3">
    <source>
        <dbReference type="ARBA" id="ARBA00022960"/>
    </source>
</evidence>
<evidence type="ECO:0000256" key="4">
    <source>
        <dbReference type="ARBA" id="ARBA00022984"/>
    </source>
</evidence>
<gene>
    <name evidence="7" type="ORF">A2782_04525</name>
</gene>
<dbReference type="InterPro" id="IPR050644">
    <property type="entry name" value="PG_Glycine_Bridge_Synth"/>
</dbReference>
<keyword evidence="3" id="KW-0133">Cell shape</keyword>
<name>A0A1G1V3J2_9BACT</name>
<dbReference type="STRING" id="1797513.A2782_04525"/>
<accession>A0A1G1V3J2</accession>
<sequence length="335" mass="39172">MDKTVRILNGSDKKIFNELACHPIQSWEWGDFRQEMGNTVVRMGVFTSNKLGEGHQLTIHKIPKTSYKLAMLLRGPLPSTEAIQFIKEYAQKERIIFIRLEPNVTFNLEAARKFLRVSGAVPGRRFFTPETFVLDLTIPEEELLKSFHPKTRYNIRLAQKHGVTVTIENSEKAFEEYLQQTEGTAKRQGFFAHTARYHKLMWKHLHNLGIAHLLQAKYQGETLVSWVVFVWHDTLYYPYGASSLNYKNVMAPNLMMWEAIKFGKSQKLKLFDLWGKEEGRGFTRFKEGYTPKVVEFIGTWDFIVSPTLYKIYRAAENLRWKFLKMPLPLPKPSFR</sequence>
<keyword evidence="5" id="KW-0012">Acyltransferase</keyword>
<evidence type="ECO:0000256" key="1">
    <source>
        <dbReference type="ARBA" id="ARBA00009943"/>
    </source>
</evidence>
<dbReference type="InterPro" id="IPR003447">
    <property type="entry name" value="FEMABX"/>
</dbReference>
<organism evidence="7 8">
    <name type="scientific">Candidatus Blackburnbacteria bacterium RIFCSPHIGHO2_01_FULL_43_15b</name>
    <dbReference type="NCBI Taxonomy" id="1797513"/>
    <lineage>
        <taxon>Bacteria</taxon>
        <taxon>Candidatus Blackburniibacteriota</taxon>
    </lineage>
</organism>
<dbReference type="GO" id="GO:0009252">
    <property type="term" value="P:peptidoglycan biosynthetic process"/>
    <property type="evidence" value="ECO:0007669"/>
    <property type="project" value="UniProtKB-KW"/>
</dbReference>
<evidence type="ECO:0000256" key="5">
    <source>
        <dbReference type="ARBA" id="ARBA00023315"/>
    </source>
</evidence>
<dbReference type="SUPFAM" id="SSF55729">
    <property type="entry name" value="Acyl-CoA N-acyltransferases (Nat)"/>
    <property type="match status" value="2"/>
</dbReference>
<evidence type="ECO:0000256" key="2">
    <source>
        <dbReference type="ARBA" id="ARBA00022679"/>
    </source>
</evidence>
<dbReference type="GO" id="GO:0008360">
    <property type="term" value="P:regulation of cell shape"/>
    <property type="evidence" value="ECO:0007669"/>
    <property type="project" value="UniProtKB-KW"/>
</dbReference>
<dbReference type="AlphaFoldDB" id="A0A1G1V3J2"/>
<dbReference type="GO" id="GO:0016755">
    <property type="term" value="F:aminoacyltransferase activity"/>
    <property type="evidence" value="ECO:0007669"/>
    <property type="project" value="InterPro"/>
</dbReference>
<dbReference type="InterPro" id="IPR016181">
    <property type="entry name" value="Acyl_CoA_acyltransferase"/>
</dbReference>
<evidence type="ECO:0008006" key="9">
    <source>
        <dbReference type="Google" id="ProtNLM"/>
    </source>
</evidence>
<dbReference type="PANTHER" id="PTHR36174">
    <property type="entry name" value="LIPID II:GLYCINE GLYCYLTRANSFERASE"/>
    <property type="match status" value="1"/>
</dbReference>